<reference evidence="1" key="1">
    <citation type="journal article" date="2019" name="bioRxiv">
        <title>The Genome of the Zebra Mussel, Dreissena polymorpha: A Resource for Invasive Species Research.</title>
        <authorList>
            <person name="McCartney M.A."/>
            <person name="Auch B."/>
            <person name="Kono T."/>
            <person name="Mallez S."/>
            <person name="Zhang Y."/>
            <person name="Obille A."/>
            <person name="Becker A."/>
            <person name="Abrahante J.E."/>
            <person name="Garbe J."/>
            <person name="Badalamenti J.P."/>
            <person name="Herman A."/>
            <person name="Mangelson H."/>
            <person name="Liachko I."/>
            <person name="Sullivan S."/>
            <person name="Sone E.D."/>
            <person name="Koren S."/>
            <person name="Silverstein K.A.T."/>
            <person name="Beckman K.B."/>
            <person name="Gohl D.M."/>
        </authorList>
    </citation>
    <scope>NUCLEOTIDE SEQUENCE</scope>
    <source>
        <strain evidence="1">Duluth1</strain>
        <tissue evidence="1">Whole animal</tissue>
    </source>
</reference>
<dbReference type="EMBL" id="JAIWYP010000011">
    <property type="protein sequence ID" value="KAH3736993.1"/>
    <property type="molecule type" value="Genomic_DNA"/>
</dbReference>
<proteinExistence type="predicted"/>
<comment type="caution">
    <text evidence="1">The sequence shown here is derived from an EMBL/GenBank/DDBJ whole genome shotgun (WGS) entry which is preliminary data.</text>
</comment>
<evidence type="ECO:0000313" key="1">
    <source>
        <dbReference type="EMBL" id="KAH3736993.1"/>
    </source>
</evidence>
<organism evidence="1 2">
    <name type="scientific">Dreissena polymorpha</name>
    <name type="common">Zebra mussel</name>
    <name type="synonym">Mytilus polymorpha</name>
    <dbReference type="NCBI Taxonomy" id="45954"/>
    <lineage>
        <taxon>Eukaryota</taxon>
        <taxon>Metazoa</taxon>
        <taxon>Spiralia</taxon>
        <taxon>Lophotrochozoa</taxon>
        <taxon>Mollusca</taxon>
        <taxon>Bivalvia</taxon>
        <taxon>Autobranchia</taxon>
        <taxon>Heteroconchia</taxon>
        <taxon>Euheterodonta</taxon>
        <taxon>Imparidentia</taxon>
        <taxon>Neoheterodontei</taxon>
        <taxon>Myida</taxon>
        <taxon>Dreissenoidea</taxon>
        <taxon>Dreissenidae</taxon>
        <taxon>Dreissena</taxon>
    </lineage>
</organism>
<gene>
    <name evidence="1" type="ORF">DPMN_043569</name>
</gene>
<evidence type="ECO:0000313" key="2">
    <source>
        <dbReference type="Proteomes" id="UP000828390"/>
    </source>
</evidence>
<dbReference type="Proteomes" id="UP000828390">
    <property type="component" value="Unassembled WGS sequence"/>
</dbReference>
<protein>
    <submittedName>
        <fullName evidence="1">Uncharacterized protein</fullName>
    </submittedName>
</protein>
<accession>A0A9D4D0S2</accession>
<reference evidence="1" key="2">
    <citation type="submission" date="2020-11" db="EMBL/GenBank/DDBJ databases">
        <authorList>
            <person name="McCartney M.A."/>
            <person name="Auch B."/>
            <person name="Kono T."/>
            <person name="Mallez S."/>
            <person name="Becker A."/>
            <person name="Gohl D.M."/>
            <person name="Silverstein K.A.T."/>
            <person name="Koren S."/>
            <person name="Bechman K.B."/>
            <person name="Herman A."/>
            <person name="Abrahante J.E."/>
            <person name="Garbe J."/>
        </authorList>
    </citation>
    <scope>NUCLEOTIDE SEQUENCE</scope>
    <source>
        <strain evidence="1">Duluth1</strain>
        <tissue evidence="1">Whole animal</tissue>
    </source>
</reference>
<sequence length="60" mass="7029">MFNMDMDVFGFFGQSSTTIRNALEPIDIDSVSMESLQKRSQCLKYPEQIQHNEKRRQKSS</sequence>
<name>A0A9D4D0S2_DREPO</name>
<dbReference type="AlphaFoldDB" id="A0A9D4D0S2"/>
<keyword evidence="2" id="KW-1185">Reference proteome</keyword>